<accession>A0A4S4L8S1</accession>
<comment type="catalytic activity">
    <reaction evidence="10">
        <text>dITP + H2O = dIMP + diphosphate + H(+)</text>
        <dbReference type="Rhea" id="RHEA:28342"/>
        <dbReference type="ChEBI" id="CHEBI:15377"/>
        <dbReference type="ChEBI" id="CHEBI:15378"/>
        <dbReference type="ChEBI" id="CHEBI:33019"/>
        <dbReference type="ChEBI" id="CHEBI:61194"/>
        <dbReference type="ChEBI" id="CHEBI:61382"/>
        <dbReference type="EC" id="3.6.1.66"/>
    </reaction>
</comment>
<evidence type="ECO:0000313" key="13">
    <source>
        <dbReference type="Proteomes" id="UP000310158"/>
    </source>
</evidence>
<keyword evidence="3 10" id="KW-0479">Metal-binding</keyword>
<comment type="similarity">
    <text evidence="1 10 11">Belongs to the HAM1 NTPase family.</text>
</comment>
<feature type="binding site" evidence="10">
    <location>
        <position position="176"/>
    </location>
    <ligand>
        <name>ITP</name>
        <dbReference type="ChEBI" id="CHEBI:61402"/>
    </ligand>
</feature>
<evidence type="ECO:0000256" key="1">
    <source>
        <dbReference type="ARBA" id="ARBA00008023"/>
    </source>
</evidence>
<evidence type="ECO:0000256" key="3">
    <source>
        <dbReference type="ARBA" id="ARBA00022723"/>
    </source>
</evidence>
<protein>
    <recommendedName>
        <fullName evidence="10">Inosine triphosphate pyrophosphatase</fullName>
        <shortName evidence="10">ITPase</shortName>
        <shortName evidence="10">Inosine triphosphatase</shortName>
        <ecNumber evidence="10">3.6.1.66</ecNumber>
    </recommendedName>
    <alternativeName>
        <fullName evidence="10">Non-canonical purine NTP pyrophosphatase</fullName>
    </alternativeName>
    <alternativeName>
        <fullName evidence="10">Non-standard purine NTP pyrophosphatase</fullName>
    </alternativeName>
    <alternativeName>
        <fullName evidence="10">Nucleoside-triphosphate diphosphatase</fullName>
    </alternativeName>
    <alternativeName>
        <fullName evidence="10">Nucleoside-triphosphate pyrophosphatase</fullName>
        <shortName evidence="10">NTPase</shortName>
    </alternativeName>
    <alternativeName>
        <fullName evidence="10">XTP/dITP diphosphatase</fullName>
    </alternativeName>
</protein>
<evidence type="ECO:0000256" key="10">
    <source>
        <dbReference type="HAMAP-Rule" id="MF_03148"/>
    </source>
</evidence>
<dbReference type="GO" id="GO:0009117">
    <property type="term" value="P:nucleotide metabolic process"/>
    <property type="evidence" value="ECO:0007669"/>
    <property type="project" value="UniProtKB-KW"/>
</dbReference>
<dbReference type="InterPro" id="IPR029001">
    <property type="entry name" value="ITPase-like_fam"/>
</dbReference>
<dbReference type="AlphaFoldDB" id="A0A4S4L8S1"/>
<feature type="binding site" evidence="10">
    <location>
        <position position="49"/>
    </location>
    <ligand>
        <name>Mg(2+)</name>
        <dbReference type="ChEBI" id="CHEBI:18420"/>
    </ligand>
</feature>
<sequence>MTWSSDTKLTFVTGNANKLKEVKAILLDSEGHSLEIEPKDFDRKSLLPEIQGTTRDVAIAKCKAAAELVNGPCIVEDTALCFKAMNGLPGPYIKFFLKELGHEGLNKMLDGFSTREAWALCTFAFSPGPGAEPILFEGRTEGTIVPTRGPPVFGWDSIFQAENTGQTYAEMDPAEKNAISHRYRALNKLREYLMSEQII</sequence>
<dbReference type="Proteomes" id="UP000310158">
    <property type="component" value="Unassembled WGS sequence"/>
</dbReference>
<evidence type="ECO:0000313" key="12">
    <source>
        <dbReference type="EMBL" id="THH07924.1"/>
    </source>
</evidence>
<dbReference type="NCBIfam" id="TIGR00042">
    <property type="entry name" value="RdgB/HAM1 family non-canonical purine NTP pyrophosphatase"/>
    <property type="match status" value="1"/>
</dbReference>
<comment type="cofactor">
    <cofactor evidence="10">
        <name>Mg(2+)</name>
        <dbReference type="ChEBI" id="CHEBI:18420"/>
    </cofactor>
    <cofactor evidence="10">
        <name>Mn(2+)</name>
        <dbReference type="ChEBI" id="CHEBI:29035"/>
    </cofactor>
    <text evidence="10">Binds 1 divalent metal cation per subunit; can use either Mg(2+) or Mn(2+).</text>
</comment>
<evidence type="ECO:0000256" key="11">
    <source>
        <dbReference type="RuleBase" id="RU003781"/>
    </source>
</evidence>
<feature type="binding site" evidence="10">
    <location>
        <begin position="77"/>
        <end position="78"/>
    </location>
    <ligand>
        <name>ITP</name>
        <dbReference type="ChEBI" id="CHEBI:61402"/>
    </ligand>
</feature>
<comment type="catalytic activity">
    <reaction evidence="10">
        <text>XTP + H2O = XMP + diphosphate + H(+)</text>
        <dbReference type="Rhea" id="RHEA:28610"/>
        <dbReference type="ChEBI" id="CHEBI:15377"/>
        <dbReference type="ChEBI" id="CHEBI:15378"/>
        <dbReference type="ChEBI" id="CHEBI:33019"/>
        <dbReference type="ChEBI" id="CHEBI:57464"/>
        <dbReference type="ChEBI" id="CHEBI:61314"/>
        <dbReference type="EC" id="3.6.1.66"/>
    </reaction>
</comment>
<evidence type="ECO:0000256" key="9">
    <source>
        <dbReference type="ARBA" id="ARBA00023242"/>
    </source>
</evidence>
<comment type="caution">
    <text evidence="12">The sequence shown here is derived from an EMBL/GenBank/DDBJ whole genome shotgun (WGS) entry which is preliminary data.</text>
</comment>
<evidence type="ECO:0000256" key="5">
    <source>
        <dbReference type="ARBA" id="ARBA00022801"/>
    </source>
</evidence>
<dbReference type="HAMAP" id="MF_03148">
    <property type="entry name" value="HAM1_NTPase"/>
    <property type="match status" value="1"/>
</dbReference>
<keyword evidence="4 10" id="KW-0547">Nucleotide-binding</keyword>
<dbReference type="PANTHER" id="PTHR11067:SF9">
    <property type="entry name" value="INOSINE TRIPHOSPHATE PYROPHOSPHATASE"/>
    <property type="match status" value="1"/>
</dbReference>
<dbReference type="OrthoDB" id="6288734at2759"/>
<dbReference type="GO" id="GO:0035870">
    <property type="term" value="F:dITP diphosphatase activity"/>
    <property type="evidence" value="ECO:0007669"/>
    <property type="project" value="UniProtKB-UniRule"/>
</dbReference>
<feature type="binding site" evidence="10">
    <location>
        <begin position="181"/>
        <end position="182"/>
    </location>
    <ligand>
        <name>ITP</name>
        <dbReference type="ChEBI" id="CHEBI:61402"/>
    </ligand>
</feature>
<comment type="function">
    <text evidence="10">Pyrophosphatase that hydrolyzes non-canonical purine nucleotides such as inosine triphosphate (ITP), deoxyinosine triphosphate (dITP) or xanthosine 5'-triphosphate (XTP) to their respective monophosphate derivatives. The enzyme does not distinguish between the deoxy- and ribose forms. Probably excludes non-canonical purines from RNA and DNA precursor pools, thus preventing their incorporation into RNA and DNA and avoiding chromosomal lesions.</text>
</comment>
<dbReference type="PANTHER" id="PTHR11067">
    <property type="entry name" value="INOSINE TRIPHOSPHATE PYROPHOSPHATASE/HAM1 PROTEIN"/>
    <property type="match status" value="1"/>
</dbReference>
<keyword evidence="6 10" id="KW-0460">Magnesium</keyword>
<dbReference type="CDD" id="cd00515">
    <property type="entry name" value="HAM1"/>
    <property type="match status" value="1"/>
</dbReference>
<comment type="subunit">
    <text evidence="10">Homodimer.</text>
</comment>
<dbReference type="GO" id="GO:0000166">
    <property type="term" value="F:nucleotide binding"/>
    <property type="evidence" value="ECO:0007669"/>
    <property type="project" value="UniProtKB-KW"/>
</dbReference>
<dbReference type="EC" id="3.6.1.66" evidence="10"/>
<dbReference type="GO" id="GO:0009204">
    <property type="term" value="P:deoxyribonucleoside triphosphate catabolic process"/>
    <property type="evidence" value="ECO:0007669"/>
    <property type="project" value="UniProtKB-UniRule"/>
</dbReference>
<reference evidence="12 13" key="1">
    <citation type="submission" date="2019-02" db="EMBL/GenBank/DDBJ databases">
        <title>Genome sequencing of the rare red list fungi Bondarzewia mesenterica.</title>
        <authorList>
            <person name="Buettner E."/>
            <person name="Kellner H."/>
        </authorList>
    </citation>
    <scope>NUCLEOTIDE SEQUENCE [LARGE SCALE GENOMIC DNA]</scope>
    <source>
        <strain evidence="12 13">DSM 108281</strain>
    </source>
</reference>
<keyword evidence="8 10" id="KW-0464">Manganese</keyword>
<dbReference type="Gene3D" id="3.90.950.10">
    <property type="match status" value="1"/>
</dbReference>
<keyword evidence="7 10" id="KW-0546">Nucleotide metabolism</keyword>
<keyword evidence="13" id="KW-1185">Reference proteome</keyword>
<name>A0A4S4L8S1_9AGAM</name>
<proteinExistence type="inferred from homology"/>
<organism evidence="12 13">
    <name type="scientific">Bondarzewia mesenterica</name>
    <dbReference type="NCBI Taxonomy" id="1095465"/>
    <lineage>
        <taxon>Eukaryota</taxon>
        <taxon>Fungi</taxon>
        <taxon>Dikarya</taxon>
        <taxon>Basidiomycota</taxon>
        <taxon>Agaricomycotina</taxon>
        <taxon>Agaricomycetes</taxon>
        <taxon>Russulales</taxon>
        <taxon>Bondarzewiaceae</taxon>
        <taxon>Bondarzewia</taxon>
    </lineage>
</organism>
<dbReference type="SUPFAM" id="SSF52972">
    <property type="entry name" value="ITPase-like"/>
    <property type="match status" value="1"/>
</dbReference>
<dbReference type="GO" id="GO:0036220">
    <property type="term" value="F:ITP diphosphatase activity"/>
    <property type="evidence" value="ECO:0007669"/>
    <property type="project" value="UniProtKB-UniRule"/>
</dbReference>
<evidence type="ECO:0000256" key="8">
    <source>
        <dbReference type="ARBA" id="ARBA00023211"/>
    </source>
</evidence>
<evidence type="ECO:0000256" key="2">
    <source>
        <dbReference type="ARBA" id="ARBA00022490"/>
    </source>
</evidence>
<feature type="binding site" evidence="10">
    <location>
        <begin position="13"/>
        <end position="18"/>
    </location>
    <ligand>
        <name>ITP</name>
        <dbReference type="ChEBI" id="CHEBI:61402"/>
    </ligand>
</feature>
<dbReference type="Pfam" id="PF01725">
    <property type="entry name" value="Ham1p_like"/>
    <property type="match status" value="1"/>
</dbReference>
<dbReference type="GO" id="GO:0036222">
    <property type="term" value="F:XTP diphosphatase activity"/>
    <property type="evidence" value="ECO:0007669"/>
    <property type="project" value="UniProtKB-UniRule"/>
</dbReference>
<evidence type="ECO:0000256" key="4">
    <source>
        <dbReference type="ARBA" id="ARBA00022741"/>
    </source>
</evidence>
<dbReference type="InterPro" id="IPR027502">
    <property type="entry name" value="ITPase"/>
</dbReference>
<comment type="subcellular location">
    <subcellularLocation>
        <location evidence="10">Cytoplasm</location>
    </subcellularLocation>
    <subcellularLocation>
        <location evidence="10">Nucleus</location>
    </subcellularLocation>
</comment>
<dbReference type="GO" id="GO:0005737">
    <property type="term" value="C:cytoplasm"/>
    <property type="evidence" value="ECO:0007669"/>
    <property type="project" value="UniProtKB-SubCell"/>
</dbReference>
<comment type="catalytic activity">
    <reaction evidence="10">
        <text>ITP + H2O = IMP + diphosphate + H(+)</text>
        <dbReference type="Rhea" id="RHEA:29399"/>
        <dbReference type="ChEBI" id="CHEBI:15377"/>
        <dbReference type="ChEBI" id="CHEBI:15378"/>
        <dbReference type="ChEBI" id="CHEBI:33019"/>
        <dbReference type="ChEBI" id="CHEBI:58053"/>
        <dbReference type="ChEBI" id="CHEBI:61402"/>
        <dbReference type="EC" id="3.6.1.66"/>
    </reaction>
</comment>
<dbReference type="FunFam" id="3.90.950.10:FF:000009">
    <property type="entry name" value="Inosine triphosphate pyrophosphatase"/>
    <property type="match status" value="1"/>
</dbReference>
<keyword evidence="5 10" id="KW-0378">Hydrolase</keyword>
<feature type="binding site" evidence="10">
    <location>
        <begin position="153"/>
        <end position="156"/>
    </location>
    <ligand>
        <name>ITP</name>
        <dbReference type="ChEBI" id="CHEBI:61402"/>
    </ligand>
</feature>
<feature type="binding site" evidence="10">
    <location>
        <position position="61"/>
    </location>
    <ligand>
        <name>ITP</name>
        <dbReference type="ChEBI" id="CHEBI:61402"/>
    </ligand>
</feature>
<dbReference type="GO" id="GO:0005634">
    <property type="term" value="C:nucleus"/>
    <property type="evidence" value="ECO:0007669"/>
    <property type="project" value="UniProtKB-SubCell"/>
</dbReference>
<dbReference type="GO" id="GO:0046872">
    <property type="term" value="F:metal ion binding"/>
    <property type="evidence" value="ECO:0007669"/>
    <property type="project" value="UniProtKB-KW"/>
</dbReference>
<keyword evidence="2 10" id="KW-0963">Cytoplasm</keyword>
<evidence type="ECO:0000256" key="7">
    <source>
        <dbReference type="ARBA" id="ARBA00023080"/>
    </source>
</evidence>
<dbReference type="InterPro" id="IPR002637">
    <property type="entry name" value="RdgB/HAM1"/>
</dbReference>
<keyword evidence="9 10" id="KW-0539">Nucleus</keyword>
<evidence type="ECO:0000256" key="6">
    <source>
        <dbReference type="ARBA" id="ARBA00022842"/>
    </source>
</evidence>
<gene>
    <name evidence="12" type="ORF">EW146_g9162</name>
</gene>
<feature type="binding site" evidence="10">
    <location>
        <position position="77"/>
    </location>
    <ligand>
        <name>Mg(2+)</name>
        <dbReference type="ChEBI" id="CHEBI:18420"/>
    </ligand>
</feature>
<dbReference type="EMBL" id="SGPL01000738">
    <property type="protein sequence ID" value="THH07924.1"/>
    <property type="molecule type" value="Genomic_DNA"/>
</dbReference>